<organism evidence="2 3">
    <name type="scientific">Anaerohalosphaera lusitana</name>
    <dbReference type="NCBI Taxonomy" id="1936003"/>
    <lineage>
        <taxon>Bacteria</taxon>
        <taxon>Pseudomonadati</taxon>
        <taxon>Planctomycetota</taxon>
        <taxon>Phycisphaerae</taxon>
        <taxon>Sedimentisphaerales</taxon>
        <taxon>Anaerohalosphaeraceae</taxon>
        <taxon>Anaerohalosphaera</taxon>
    </lineage>
</organism>
<dbReference type="OrthoDB" id="287144at2"/>
<sequence>MKIKQISVFLENRKGRLFDACSILGQNGVNIRACTIAETETFGVLRIVVDKAEQAVEVLKDNGFVANITSVVVAEVADEPGGLAKILKTLSDNDVNIEYMYGFVEKFTDKALMVFRFEDTDRAQKILQQNGIKIINQEEVEGL</sequence>
<dbReference type="GO" id="GO:0016301">
    <property type="term" value="F:kinase activity"/>
    <property type="evidence" value="ECO:0007669"/>
    <property type="project" value="UniProtKB-KW"/>
</dbReference>
<dbReference type="InterPro" id="IPR045739">
    <property type="entry name" value="ACT_dom_pair"/>
</dbReference>
<dbReference type="Gene3D" id="3.30.2130.10">
    <property type="entry name" value="VC0802-like"/>
    <property type="match status" value="1"/>
</dbReference>
<dbReference type="SUPFAM" id="SSF55021">
    <property type="entry name" value="ACT-like"/>
    <property type="match status" value="2"/>
</dbReference>
<reference evidence="3" key="1">
    <citation type="submission" date="2017-02" db="EMBL/GenBank/DDBJ databases">
        <title>Comparative genomics and description of representatives of a novel lineage of planctomycetes thriving in anoxic sediments.</title>
        <authorList>
            <person name="Spring S."/>
            <person name="Bunk B."/>
            <person name="Sproer C."/>
        </authorList>
    </citation>
    <scope>NUCLEOTIDE SEQUENCE [LARGE SCALE GENOMIC DNA]</scope>
    <source>
        <strain evidence="3">ST-NAGAB-D1</strain>
    </source>
</reference>
<protein>
    <submittedName>
        <fullName evidence="2">Aspartate kinase</fullName>
    </submittedName>
</protein>
<accession>A0A1U9NLA2</accession>
<dbReference type="AlphaFoldDB" id="A0A1U9NLA2"/>
<keyword evidence="2" id="KW-0808">Transferase</keyword>
<dbReference type="PANTHER" id="PTHR40099">
    <property type="entry name" value="ACETOLACTATE SYNTHASE, SMALL SUBUNIT"/>
    <property type="match status" value="1"/>
</dbReference>
<dbReference type="EMBL" id="CP019791">
    <property type="protein sequence ID" value="AQT68286.1"/>
    <property type="molecule type" value="Genomic_DNA"/>
</dbReference>
<dbReference type="InterPro" id="IPR002912">
    <property type="entry name" value="ACT_dom"/>
</dbReference>
<dbReference type="PANTHER" id="PTHR40099:SF1">
    <property type="entry name" value="ACETOLACTATE SYNTHASE, SMALL SUBUNIT"/>
    <property type="match status" value="1"/>
</dbReference>
<feature type="domain" description="ACT" evidence="1">
    <location>
        <begin position="71"/>
        <end position="143"/>
    </location>
</feature>
<dbReference type="InterPro" id="IPR045865">
    <property type="entry name" value="ACT-like_dom_sf"/>
</dbReference>
<dbReference type="PROSITE" id="PS51671">
    <property type="entry name" value="ACT"/>
    <property type="match status" value="1"/>
</dbReference>
<dbReference type="CDD" id="cd04882">
    <property type="entry name" value="ACT_Bt0572_2"/>
    <property type="match status" value="1"/>
</dbReference>
<evidence type="ECO:0000313" key="3">
    <source>
        <dbReference type="Proteomes" id="UP000189674"/>
    </source>
</evidence>
<evidence type="ECO:0000313" key="2">
    <source>
        <dbReference type="EMBL" id="AQT68286.1"/>
    </source>
</evidence>
<name>A0A1U9NLA2_9BACT</name>
<evidence type="ECO:0000259" key="1">
    <source>
        <dbReference type="PROSITE" id="PS51671"/>
    </source>
</evidence>
<keyword evidence="2" id="KW-0418">Kinase</keyword>
<gene>
    <name evidence="2" type="ORF">STSP2_01444</name>
</gene>
<keyword evidence="3" id="KW-1185">Reference proteome</keyword>
<dbReference type="STRING" id="1936003.STSP2_01444"/>
<dbReference type="Proteomes" id="UP000189674">
    <property type="component" value="Chromosome"/>
</dbReference>
<dbReference type="Pfam" id="PF19571">
    <property type="entry name" value="ACT_8"/>
    <property type="match status" value="1"/>
</dbReference>
<dbReference type="KEGG" id="alus:STSP2_01444"/>
<dbReference type="RefSeq" id="WP_146661154.1">
    <property type="nucleotide sequence ID" value="NZ_CP019791.1"/>
</dbReference>
<proteinExistence type="predicted"/>